<dbReference type="SMART" id="SM00382">
    <property type="entry name" value="AAA"/>
    <property type="match status" value="1"/>
</dbReference>
<dbReference type="AlphaFoldDB" id="A0A3M7G5N2"/>
<dbReference type="InterPro" id="IPR003593">
    <property type="entry name" value="AAA+_ATPase"/>
</dbReference>
<dbReference type="Proteomes" id="UP000281468">
    <property type="component" value="Unassembled WGS sequence"/>
</dbReference>
<gene>
    <name evidence="3" type="ORF">D0862_08516</name>
</gene>
<feature type="region of interest" description="Disordered" evidence="1">
    <location>
        <begin position="69"/>
        <end position="99"/>
    </location>
</feature>
<feature type="compositionally biased region" description="Polar residues" evidence="1">
    <location>
        <begin position="1"/>
        <end position="10"/>
    </location>
</feature>
<evidence type="ECO:0000256" key="1">
    <source>
        <dbReference type="SAM" id="MobiDB-lite"/>
    </source>
</evidence>
<dbReference type="Gene3D" id="3.40.50.300">
    <property type="entry name" value="P-loop containing nucleotide triphosphate hydrolases"/>
    <property type="match status" value="1"/>
</dbReference>
<evidence type="ECO:0000259" key="2">
    <source>
        <dbReference type="SMART" id="SM00382"/>
    </source>
</evidence>
<evidence type="ECO:0000313" key="3">
    <source>
        <dbReference type="EMBL" id="RMY96450.1"/>
    </source>
</evidence>
<comment type="caution">
    <text evidence="3">The sequence shown here is derived from an EMBL/GenBank/DDBJ whole genome shotgun (WGS) entry which is preliminary data.</text>
</comment>
<dbReference type="Pfam" id="PF00004">
    <property type="entry name" value="AAA"/>
    <property type="match status" value="1"/>
</dbReference>
<reference evidence="3 4" key="1">
    <citation type="journal article" date="2018" name="BMC Genomics">
        <title>Genomic evidence for intraspecific hybridization in a clonal and extremely halotolerant yeast.</title>
        <authorList>
            <person name="Gostincar C."/>
            <person name="Stajich J.E."/>
            <person name="Zupancic J."/>
            <person name="Zalar P."/>
            <person name="Gunde-Cimerman N."/>
        </authorList>
    </citation>
    <scope>NUCLEOTIDE SEQUENCE [LARGE SCALE GENOMIC DNA]</scope>
    <source>
        <strain evidence="3 4">EXF-171</strain>
    </source>
</reference>
<dbReference type="GO" id="GO:0005524">
    <property type="term" value="F:ATP binding"/>
    <property type="evidence" value="ECO:0007669"/>
    <property type="project" value="InterPro"/>
</dbReference>
<proteinExistence type="predicted"/>
<dbReference type="CDD" id="cd00009">
    <property type="entry name" value="AAA"/>
    <property type="match status" value="1"/>
</dbReference>
<feature type="region of interest" description="Disordered" evidence="1">
    <location>
        <begin position="508"/>
        <end position="534"/>
    </location>
</feature>
<dbReference type="PANTHER" id="PTHR23389">
    <property type="entry name" value="CHROMOSOME TRANSMISSION FIDELITY FACTOR 18"/>
    <property type="match status" value="1"/>
</dbReference>
<feature type="domain" description="AAA+ ATPase" evidence="2">
    <location>
        <begin position="222"/>
        <end position="372"/>
    </location>
</feature>
<name>A0A3M7G5N2_HORWE</name>
<evidence type="ECO:0000313" key="4">
    <source>
        <dbReference type="Proteomes" id="UP000281468"/>
    </source>
</evidence>
<dbReference type="PANTHER" id="PTHR23389:SF3">
    <property type="entry name" value="CHROMOSOME TRANSMISSION FIDELITY PROTEIN 18 HOMOLOG"/>
    <property type="match status" value="1"/>
</dbReference>
<feature type="compositionally biased region" description="Polar residues" evidence="1">
    <location>
        <begin position="510"/>
        <end position="525"/>
    </location>
</feature>
<feature type="region of interest" description="Disordered" evidence="1">
    <location>
        <begin position="1"/>
        <end position="20"/>
    </location>
</feature>
<dbReference type="InterPro" id="IPR003959">
    <property type="entry name" value="ATPase_AAA_core"/>
</dbReference>
<organism evidence="3 4">
    <name type="scientific">Hortaea werneckii</name>
    <name type="common">Black yeast</name>
    <name type="synonym">Cladosporium werneckii</name>
    <dbReference type="NCBI Taxonomy" id="91943"/>
    <lineage>
        <taxon>Eukaryota</taxon>
        <taxon>Fungi</taxon>
        <taxon>Dikarya</taxon>
        <taxon>Ascomycota</taxon>
        <taxon>Pezizomycotina</taxon>
        <taxon>Dothideomycetes</taxon>
        <taxon>Dothideomycetidae</taxon>
        <taxon>Mycosphaerellales</taxon>
        <taxon>Teratosphaeriaceae</taxon>
        <taxon>Hortaea</taxon>
    </lineage>
</organism>
<sequence>MEWTTPTSIPGSDELERLQATPHYTIGTSTSQVDLSDDLAALQDLEQAAKRARSREVVQYRNWKTKDIFHSEPQDIGSSSPLQIPEMASSPPLTPSSQQKRKFGEVNLGENQLARPPKAQRTYYGINIHRLLEDAQAEDSIPKAALDLPTPPAEPAPSKKSNLLWTEKYRARKFTDLIGDERTHRAVMHWLKRWDQIVFPGSYRAPKSKAKGPNELFEEKPHRKILMLTGPPGLGKTTLAHVCAKQAGYEVQEINASDERSGNVVKGRIRDMVGTENIKGVDTKKVDGKLRKAGRPVCVVVDEVDGVVGSGGGGEGGFVKALIDLVLLDQKNSSALGTMQQAPARKKKKGDRFRLLRPMILICNDVYHPSLRPLRQSGHAEIVHMRKPQLQTAAARLQNIFHREGVPADSDGVRRLCEAAWGVSNRKEDRTSSGAGEGDMRGIMVVGEWVAGKLRAMNETNGNMRLTRRWVEDHVLSDLAHGGGAARGLGRGGPKDIVERVFQEGAGFPKSTNTLTPQHPSSITGTKGVAESQKRTATDRLRQLIDTHGDTDRIMTDCFTSYPDHPFQDDTLLSKPDAAYEWLHFHDCLSSAVYSSSEWEMAPYLSTPVLGFHHLFASSMRSKQANAPLATEETEDELPTHPFAGPQASWAAHEATKHNHSLIESLHSSLGLELSRMFSSTQDIATDLLPYLLRMLTPNVNPVVVGGSGTEKGTASVRKSSEQQLVQRAVQAMGASGIRFERVKVTPDDVGGGGGKPSWQQSAQWVYRMEPSVDVLGTFDTAGRGFGEAGGSKQRYAVRQVLEQEWKKEEARRAEAARMARFKGDHPDQTPADAMVKSSVVGDEEAGHAAKVAVKRDFFGRPIAVPVGGAAQQSKKGKGREEEEGRVWVTYHEGFSNAVRKPITLGELMKGL</sequence>
<dbReference type="GO" id="GO:0003677">
    <property type="term" value="F:DNA binding"/>
    <property type="evidence" value="ECO:0007669"/>
    <property type="project" value="TreeGrafter"/>
</dbReference>
<dbReference type="InterPro" id="IPR027417">
    <property type="entry name" value="P-loop_NTPase"/>
</dbReference>
<accession>A0A3M7G5N2</accession>
<protein>
    <recommendedName>
        <fullName evidence="2">AAA+ ATPase domain-containing protein</fullName>
    </recommendedName>
</protein>
<dbReference type="GO" id="GO:0016887">
    <property type="term" value="F:ATP hydrolysis activity"/>
    <property type="evidence" value="ECO:0007669"/>
    <property type="project" value="InterPro"/>
</dbReference>
<dbReference type="VEuPathDB" id="FungiDB:BTJ68_10999"/>
<dbReference type="SUPFAM" id="SSF52540">
    <property type="entry name" value="P-loop containing nucleoside triphosphate hydrolases"/>
    <property type="match status" value="1"/>
</dbReference>
<dbReference type="GO" id="GO:0005634">
    <property type="term" value="C:nucleus"/>
    <property type="evidence" value="ECO:0007669"/>
    <property type="project" value="TreeGrafter"/>
</dbReference>
<dbReference type="EMBL" id="QWIQ01000289">
    <property type="protein sequence ID" value="RMY96450.1"/>
    <property type="molecule type" value="Genomic_DNA"/>
</dbReference>